<proteinExistence type="predicted"/>
<dbReference type="KEGG" id="kphy:AOZ06_50890"/>
<evidence type="ECO:0008006" key="3">
    <source>
        <dbReference type="Google" id="ProtNLM"/>
    </source>
</evidence>
<dbReference type="STRING" id="860235.AOZ06_50890"/>
<dbReference type="EMBL" id="CP012752">
    <property type="protein sequence ID" value="ALG14082.1"/>
    <property type="molecule type" value="Genomic_DNA"/>
</dbReference>
<protein>
    <recommendedName>
        <fullName evidence="3">PglD N-terminal domain-containing protein</fullName>
    </recommendedName>
</protein>
<reference evidence="1 2" key="1">
    <citation type="submission" date="2015-07" db="EMBL/GenBank/DDBJ databases">
        <title>Genome sequencing of Kibdelosporangium phytohabitans.</title>
        <authorList>
            <person name="Qin S."/>
            <person name="Xing K."/>
        </authorList>
    </citation>
    <scope>NUCLEOTIDE SEQUENCE [LARGE SCALE GENOMIC DNA]</scope>
    <source>
        <strain evidence="1 2">KLBMP1111</strain>
    </source>
</reference>
<dbReference type="AlphaFoldDB" id="A0A0N9IGN4"/>
<dbReference type="InterPro" id="IPR029063">
    <property type="entry name" value="SAM-dependent_MTases_sf"/>
</dbReference>
<dbReference type="Proteomes" id="UP000063699">
    <property type="component" value="Chromosome"/>
</dbReference>
<gene>
    <name evidence="1" type="ORF">AOZ06_50890</name>
</gene>
<organism evidence="1 2">
    <name type="scientific">Kibdelosporangium phytohabitans</name>
    <dbReference type="NCBI Taxonomy" id="860235"/>
    <lineage>
        <taxon>Bacteria</taxon>
        <taxon>Bacillati</taxon>
        <taxon>Actinomycetota</taxon>
        <taxon>Actinomycetes</taxon>
        <taxon>Pseudonocardiales</taxon>
        <taxon>Pseudonocardiaceae</taxon>
        <taxon>Kibdelosporangium</taxon>
    </lineage>
</organism>
<keyword evidence="2" id="KW-1185">Reference proteome</keyword>
<evidence type="ECO:0000313" key="1">
    <source>
        <dbReference type="EMBL" id="ALG14082.1"/>
    </source>
</evidence>
<name>A0A0N9IGN4_9PSEU</name>
<evidence type="ECO:0000313" key="2">
    <source>
        <dbReference type="Proteomes" id="UP000063699"/>
    </source>
</evidence>
<sequence length="93" mass="9904">MSANDEAGVAPILLLGTGDRAKAALAAVRKRPYTWIPVGFLDDDPAMHGKDVDGVPVLGAIDLVYELPDAGLVACDPGLRDRVLLPEERWVTP</sequence>
<accession>A0A0N9IGN4</accession>
<dbReference type="SUPFAM" id="SSF53335">
    <property type="entry name" value="S-adenosyl-L-methionine-dependent methyltransferases"/>
    <property type="match status" value="1"/>
</dbReference>
<dbReference type="Gene3D" id="3.40.50.720">
    <property type="entry name" value="NAD(P)-binding Rossmann-like Domain"/>
    <property type="match status" value="1"/>
</dbReference>